<dbReference type="Proteomes" id="UP001148125">
    <property type="component" value="Unassembled WGS sequence"/>
</dbReference>
<keyword evidence="3" id="KW-0238">DNA-binding</keyword>
<dbReference type="CDD" id="cd18809">
    <property type="entry name" value="SF1_C_RecD"/>
    <property type="match status" value="1"/>
</dbReference>
<evidence type="ECO:0000259" key="4">
    <source>
        <dbReference type="SMART" id="SM00382"/>
    </source>
</evidence>
<dbReference type="Gene3D" id="2.30.30.940">
    <property type="match status" value="1"/>
</dbReference>
<evidence type="ECO:0000256" key="1">
    <source>
        <dbReference type="ARBA" id="ARBA00022741"/>
    </source>
</evidence>
<dbReference type="PANTHER" id="PTHR43788">
    <property type="entry name" value="DNA2/NAM7 HELICASE FAMILY MEMBER"/>
    <property type="match status" value="1"/>
</dbReference>
<dbReference type="Pfam" id="PF14490">
    <property type="entry name" value="HHH_RecD2"/>
    <property type="match status" value="1"/>
</dbReference>
<dbReference type="NCBIfam" id="TIGR01448">
    <property type="entry name" value="recD_rel"/>
    <property type="match status" value="1"/>
</dbReference>
<evidence type="ECO:0000256" key="2">
    <source>
        <dbReference type="ARBA" id="ARBA00022840"/>
    </source>
</evidence>
<dbReference type="InterPro" id="IPR055446">
    <property type="entry name" value="RecD2_N_OB"/>
</dbReference>
<dbReference type="RefSeq" id="WP_275118354.1">
    <property type="nucleotide sequence ID" value="NZ_JAOTPO010000006.1"/>
</dbReference>
<dbReference type="Pfam" id="PF13538">
    <property type="entry name" value="UvrD_C_2"/>
    <property type="match status" value="1"/>
</dbReference>
<comment type="caution">
    <text evidence="5">The sequence shown here is derived from an EMBL/GenBank/DDBJ whole genome shotgun (WGS) entry which is preliminary data.</text>
</comment>
<dbReference type="InterPro" id="IPR027417">
    <property type="entry name" value="P-loop_NTPase"/>
</dbReference>
<keyword evidence="3" id="KW-0347">Helicase</keyword>
<comment type="catalytic activity">
    <reaction evidence="3">
        <text>ATP + H2O = ADP + phosphate + H(+)</text>
        <dbReference type="Rhea" id="RHEA:13065"/>
        <dbReference type="ChEBI" id="CHEBI:15377"/>
        <dbReference type="ChEBI" id="CHEBI:15378"/>
        <dbReference type="ChEBI" id="CHEBI:30616"/>
        <dbReference type="ChEBI" id="CHEBI:43474"/>
        <dbReference type="ChEBI" id="CHEBI:456216"/>
        <dbReference type="EC" id="5.6.2.3"/>
    </reaction>
</comment>
<feature type="domain" description="AAA+ ATPase" evidence="4">
    <location>
        <begin position="353"/>
        <end position="508"/>
    </location>
</feature>
<dbReference type="HAMAP" id="MF_01488">
    <property type="entry name" value="RecD2"/>
    <property type="match status" value="1"/>
</dbReference>
<dbReference type="CDD" id="cd17933">
    <property type="entry name" value="DEXSc_RecD-like"/>
    <property type="match status" value="1"/>
</dbReference>
<name>A0ABT5VEH5_9BACI</name>
<feature type="binding site" evidence="3">
    <location>
        <begin position="364"/>
        <end position="368"/>
    </location>
    <ligand>
        <name>ATP</name>
        <dbReference type="ChEBI" id="CHEBI:30616"/>
    </ligand>
</feature>
<dbReference type="InterPro" id="IPR027785">
    <property type="entry name" value="UvrD-like_helicase_C"/>
</dbReference>
<comment type="function">
    <text evidence="3">DNA-dependent ATPase and ATP-dependent 5'-3' DNA helicase. Has no activity on blunt DNA or DNA with 3'-overhangs, requires at least 10 bases of 5'-ssDNA for helicase activity.</text>
</comment>
<dbReference type="InterPro" id="IPR003593">
    <property type="entry name" value="AAA+_ATPase"/>
</dbReference>
<gene>
    <name evidence="3" type="primary">recD2</name>
    <name evidence="5" type="ORF">N7Z68_10075</name>
</gene>
<dbReference type="Gene3D" id="1.10.10.2220">
    <property type="match status" value="1"/>
</dbReference>
<dbReference type="Gene3D" id="3.40.50.300">
    <property type="entry name" value="P-loop containing nucleotide triphosphate hydrolases"/>
    <property type="match status" value="2"/>
</dbReference>
<keyword evidence="3" id="KW-0413">Isomerase</keyword>
<keyword evidence="1 3" id="KW-0547">Nucleotide-binding</keyword>
<evidence type="ECO:0000313" key="6">
    <source>
        <dbReference type="Proteomes" id="UP001148125"/>
    </source>
</evidence>
<evidence type="ECO:0000256" key="3">
    <source>
        <dbReference type="HAMAP-Rule" id="MF_01488"/>
    </source>
</evidence>
<keyword evidence="6" id="KW-1185">Reference proteome</keyword>
<keyword evidence="2 3" id="KW-0067">ATP-binding</keyword>
<dbReference type="SUPFAM" id="SSF52540">
    <property type="entry name" value="P-loop containing nucleoside triphosphate hydrolases"/>
    <property type="match status" value="1"/>
</dbReference>
<dbReference type="Pfam" id="PF13245">
    <property type="entry name" value="AAA_19"/>
    <property type="match status" value="1"/>
</dbReference>
<sequence length="758" mass="85111">MENRGSQEDQAPYIKGEVTHVIFHNEENFYTVAAVKVLDTTEQLDEPQVTVVGTLPKVEPEDVYVFFGRLHDHPKFGLQYVVEQFRRDIPQTAQGIIHYLSSDRFPGIGKKTAESIVKSLGERVITLILEDPSVLENVPKLTEDKRKLIYDQLVEHQGIEQVILFLSKYGFGIELAVKIYQVYKQQTLDVIQTNPYQLIQDVEGIGFKRADLLGEAIGISGNHPDRIQAGCIFCLNELSNQQGHVFLAQTEIVHEVIQLLSTSSNPISAEEVESALTIMDEEGKIVIEEERIYLKTLFFAEKGLVTNIKRLVNREEPLTFVQSEFLTALGELEETLKMEYAESQKKGIETALSSPIMILTGGPGTGKTTVIKGIVEIYAKLHGVSLEPSDYKDGNPFPVLLVAPTGRAAKRMGEATNLPSLTIHRLLGWKGGTGGFEKNEHEQLEGNLLIVDEVSMVDIWLANQLFKSIPDHMQVILVGDQDQLPSVGPGQVLSDLLRSRAIPIVELTDIYRQEEGSSIIKLAHEIKNGALPEDLKEAKDDRRFFPCHQNQVMQVIEKVYLNAVKKGYAPKDIQVLAPMYRGNAGIERLNLHLQNLVNPPVEGRREIEFGDVVYRKGDVVLQLMNNPDEQVFNGDRGEIVAIIYAKENVEKVDQIVISFEGIEVVYTKKDLSQITHAYCSSIHKAQGSEFPIVIMPVVKGYFRMLRRNLIYTGVTRAKQFLILCGEQDALFQAIEQKDEHNRNSMLCDKLKDSLVTGN</sequence>
<dbReference type="EC" id="5.6.2.3" evidence="3"/>
<dbReference type="Pfam" id="PF23139">
    <property type="entry name" value="OB_YrrC"/>
    <property type="match status" value="1"/>
</dbReference>
<dbReference type="InterPro" id="IPR029493">
    <property type="entry name" value="RecD2-like_HHH"/>
</dbReference>
<proteinExistence type="inferred from homology"/>
<dbReference type="SMART" id="SM00382">
    <property type="entry name" value="AAA"/>
    <property type="match status" value="1"/>
</dbReference>
<dbReference type="Pfam" id="PF18335">
    <property type="entry name" value="SH3_13"/>
    <property type="match status" value="1"/>
</dbReference>
<dbReference type="InterPro" id="IPR050534">
    <property type="entry name" value="Coronavir_polyprotein_1ab"/>
</dbReference>
<dbReference type="InterPro" id="IPR041451">
    <property type="entry name" value="RecD2_SH13"/>
</dbReference>
<dbReference type="PANTHER" id="PTHR43788:SF6">
    <property type="entry name" value="DNA HELICASE B"/>
    <property type="match status" value="1"/>
</dbReference>
<comment type="similarity">
    <text evidence="3">Belongs to the RecD family. RecD2 subfamily.</text>
</comment>
<protein>
    <recommendedName>
        <fullName evidence="3">ATP-dependent RecD2 DNA helicase</fullName>
        <ecNumber evidence="3">5.6.2.3</ecNumber>
    </recommendedName>
    <alternativeName>
        <fullName evidence="3">DNA 5'-3' helicase subunit RecD2</fullName>
    </alternativeName>
</protein>
<evidence type="ECO:0000313" key="5">
    <source>
        <dbReference type="EMBL" id="MDE5413732.1"/>
    </source>
</evidence>
<accession>A0ABT5VEH5</accession>
<organism evidence="5 6">
    <name type="scientific">Alkalihalobacterium chitinilyticum</name>
    <dbReference type="NCBI Taxonomy" id="2980103"/>
    <lineage>
        <taxon>Bacteria</taxon>
        <taxon>Bacillati</taxon>
        <taxon>Bacillota</taxon>
        <taxon>Bacilli</taxon>
        <taxon>Bacillales</taxon>
        <taxon>Bacillaceae</taxon>
        <taxon>Alkalihalobacterium</taxon>
    </lineage>
</organism>
<keyword evidence="3" id="KW-0378">Hydrolase</keyword>
<reference evidence="5" key="1">
    <citation type="submission" date="2024-05" db="EMBL/GenBank/DDBJ databases">
        <title>Alkalihalobacillus sp. strain MEB203 novel alkaliphilic bacterium from Lonar Lake, India.</title>
        <authorList>
            <person name="Joshi A."/>
            <person name="Thite S."/>
            <person name="Mengade P."/>
        </authorList>
    </citation>
    <scope>NUCLEOTIDE SEQUENCE</scope>
    <source>
        <strain evidence="5">MEB 203</strain>
    </source>
</reference>
<dbReference type="EMBL" id="JAOTPO010000006">
    <property type="protein sequence ID" value="MDE5413732.1"/>
    <property type="molecule type" value="Genomic_DNA"/>
</dbReference>
<dbReference type="InterPro" id="IPR006345">
    <property type="entry name" value="RecD2"/>
</dbReference>